<keyword evidence="6" id="KW-0479">Metal-binding</keyword>
<dbReference type="OrthoDB" id="515692at2759"/>
<proteinExistence type="inferred from homology"/>
<dbReference type="STRING" id="401625.A0A0P1BP30"/>
<dbReference type="UniPathway" id="UPA00619">
    <property type="reaction ID" value="UER00676"/>
</dbReference>
<dbReference type="GO" id="GO:0019243">
    <property type="term" value="P:methylglyoxal catabolic process to D-lactate via S-lactoyl-glutathione"/>
    <property type="evidence" value="ECO:0007669"/>
    <property type="project" value="InterPro"/>
</dbReference>
<evidence type="ECO:0000259" key="10">
    <source>
        <dbReference type="SMART" id="SM00849"/>
    </source>
</evidence>
<dbReference type="Gene3D" id="3.60.15.10">
    <property type="entry name" value="Ribonuclease Z/Hydroxyacylglutathione hydrolase-like"/>
    <property type="match status" value="1"/>
</dbReference>
<evidence type="ECO:0000256" key="2">
    <source>
        <dbReference type="ARBA" id="ARBA00001947"/>
    </source>
</evidence>
<dbReference type="InterPro" id="IPR036866">
    <property type="entry name" value="RibonucZ/Hydroxyglut_hydro"/>
</dbReference>
<dbReference type="InterPro" id="IPR035680">
    <property type="entry name" value="Clx_II_MBL"/>
</dbReference>
<feature type="domain" description="Metallo-beta-lactamase" evidence="10">
    <location>
        <begin position="46"/>
        <end position="208"/>
    </location>
</feature>
<dbReference type="GO" id="GO:0004416">
    <property type="term" value="F:hydroxyacylglutathione hydrolase activity"/>
    <property type="evidence" value="ECO:0007669"/>
    <property type="project" value="UniProtKB-EC"/>
</dbReference>
<dbReference type="InterPro" id="IPR001279">
    <property type="entry name" value="Metallo-B-lactamas"/>
</dbReference>
<dbReference type="InterPro" id="IPR017782">
    <property type="entry name" value="Hydroxyacylglutathione_Hdrlase"/>
</dbReference>
<evidence type="ECO:0000313" key="11">
    <source>
        <dbReference type="EMBL" id="CEH18315.1"/>
    </source>
</evidence>
<dbReference type="HAMAP" id="MF_01374">
    <property type="entry name" value="Glyoxalase_2"/>
    <property type="match status" value="1"/>
</dbReference>
<dbReference type="SMART" id="SM00849">
    <property type="entry name" value="Lactamase_B"/>
    <property type="match status" value="1"/>
</dbReference>
<evidence type="ECO:0000256" key="9">
    <source>
        <dbReference type="ARBA" id="ARBA00031044"/>
    </source>
</evidence>
<evidence type="ECO:0000256" key="8">
    <source>
        <dbReference type="ARBA" id="ARBA00022833"/>
    </source>
</evidence>
<sequence>MLSSIAKLITRHSISPHLKRAHSPAQPFSTSFARAMKVTPVPVRDDNYAYIVSDGAKGVFVDPYDLGKVQDAAQKLGVSEIVGSITTHHHFDHSGGNEAFAKAYPSATVWGGSDKCPAMTKQVKHGDSFALWQGSNIQAKIYATPCHTQDSHAFFLQDEAGKKGVFTGDTLFVGGCGRFFEGTPEEMHRALNTVLASLPDDTIVYCGHEYTGGNIAFGIGVLPQRKSVQDLAAFVKEKRNNGVTTGVFTIADEKKHNVFMLVDDEEVAEAIGAKGKGPVEVMRILREYKNNGKMQVNL</sequence>
<keyword evidence="12" id="KW-1185">Reference proteome</keyword>
<accession>A0A0P1BP30</accession>
<keyword evidence="8" id="KW-0862">Zinc</keyword>
<dbReference type="PANTHER" id="PTHR11935:SF94">
    <property type="entry name" value="TENZING NORGAY, ISOFORM C"/>
    <property type="match status" value="1"/>
</dbReference>
<dbReference type="AlphaFoldDB" id="A0A0P1BP30"/>
<reference evidence="11 12" key="1">
    <citation type="submission" date="2014-09" db="EMBL/GenBank/DDBJ databases">
        <authorList>
            <person name="Magalhaes I.L.F."/>
            <person name="Oliveira U."/>
            <person name="Santos F.R."/>
            <person name="Vidigal T.H.D.A."/>
            <person name="Brescovit A.D."/>
            <person name="Santos A.J."/>
        </authorList>
    </citation>
    <scope>NUCLEOTIDE SEQUENCE [LARGE SCALE GENOMIC DNA]</scope>
</reference>
<dbReference type="Pfam" id="PF00753">
    <property type="entry name" value="Lactamase_B"/>
    <property type="match status" value="1"/>
</dbReference>
<dbReference type="InterPro" id="IPR032282">
    <property type="entry name" value="HAGH_C"/>
</dbReference>
<dbReference type="Pfam" id="PF16123">
    <property type="entry name" value="HAGH_C"/>
    <property type="match status" value="1"/>
</dbReference>
<dbReference type="SUPFAM" id="SSF56281">
    <property type="entry name" value="Metallo-hydrolase/oxidoreductase"/>
    <property type="match status" value="1"/>
</dbReference>
<dbReference type="EC" id="3.1.2.6" evidence="5"/>
<keyword evidence="7" id="KW-0378">Hydrolase</keyword>
<comment type="pathway">
    <text evidence="3">Secondary metabolite metabolism; methylglyoxal degradation; (R)-lactate from methylglyoxal: step 2/2.</text>
</comment>
<dbReference type="PANTHER" id="PTHR11935">
    <property type="entry name" value="BETA LACTAMASE DOMAIN"/>
    <property type="match status" value="1"/>
</dbReference>
<organism evidence="11 12">
    <name type="scientific">Ceraceosorus bombacis</name>
    <dbReference type="NCBI Taxonomy" id="401625"/>
    <lineage>
        <taxon>Eukaryota</taxon>
        <taxon>Fungi</taxon>
        <taxon>Dikarya</taxon>
        <taxon>Basidiomycota</taxon>
        <taxon>Ustilaginomycotina</taxon>
        <taxon>Exobasidiomycetes</taxon>
        <taxon>Ceraceosorales</taxon>
        <taxon>Ceraceosoraceae</taxon>
        <taxon>Ceraceosorus</taxon>
    </lineage>
</organism>
<dbReference type="Proteomes" id="UP000054845">
    <property type="component" value="Unassembled WGS sequence"/>
</dbReference>
<evidence type="ECO:0000256" key="7">
    <source>
        <dbReference type="ARBA" id="ARBA00022801"/>
    </source>
</evidence>
<dbReference type="GO" id="GO:0046872">
    <property type="term" value="F:metal ion binding"/>
    <property type="evidence" value="ECO:0007669"/>
    <property type="project" value="UniProtKB-KW"/>
</dbReference>
<comment type="catalytic activity">
    <reaction evidence="1">
        <text>an S-(2-hydroxyacyl)glutathione + H2O = a 2-hydroxy carboxylate + glutathione + H(+)</text>
        <dbReference type="Rhea" id="RHEA:21864"/>
        <dbReference type="ChEBI" id="CHEBI:15377"/>
        <dbReference type="ChEBI" id="CHEBI:15378"/>
        <dbReference type="ChEBI" id="CHEBI:57925"/>
        <dbReference type="ChEBI" id="CHEBI:58896"/>
        <dbReference type="ChEBI" id="CHEBI:71261"/>
        <dbReference type="EC" id="3.1.2.6"/>
    </reaction>
</comment>
<evidence type="ECO:0000256" key="3">
    <source>
        <dbReference type="ARBA" id="ARBA00004963"/>
    </source>
</evidence>
<evidence type="ECO:0000256" key="1">
    <source>
        <dbReference type="ARBA" id="ARBA00001623"/>
    </source>
</evidence>
<evidence type="ECO:0000256" key="4">
    <source>
        <dbReference type="ARBA" id="ARBA00006759"/>
    </source>
</evidence>
<name>A0A0P1BP30_9BASI</name>
<evidence type="ECO:0000313" key="12">
    <source>
        <dbReference type="Proteomes" id="UP000054845"/>
    </source>
</evidence>
<dbReference type="CDD" id="cd07723">
    <property type="entry name" value="hydroxyacylglutathione_hydrolase_MBL-fold"/>
    <property type="match status" value="1"/>
</dbReference>
<dbReference type="NCBIfam" id="TIGR03413">
    <property type="entry name" value="GSH_gloB"/>
    <property type="match status" value="1"/>
</dbReference>
<protein>
    <recommendedName>
        <fullName evidence="5">hydroxyacylglutathione hydrolase</fullName>
        <ecNumber evidence="5">3.1.2.6</ecNumber>
    </recommendedName>
    <alternativeName>
        <fullName evidence="9">Glyoxalase II</fullName>
    </alternativeName>
</protein>
<comment type="similarity">
    <text evidence="4">Belongs to the metallo-beta-lactamase superfamily. Glyoxalase II family.</text>
</comment>
<dbReference type="EMBL" id="CCYA01000270">
    <property type="protein sequence ID" value="CEH18315.1"/>
    <property type="molecule type" value="Genomic_DNA"/>
</dbReference>
<comment type="cofactor">
    <cofactor evidence="2">
        <name>Zn(2+)</name>
        <dbReference type="ChEBI" id="CHEBI:29105"/>
    </cofactor>
</comment>
<evidence type="ECO:0000256" key="5">
    <source>
        <dbReference type="ARBA" id="ARBA00011917"/>
    </source>
</evidence>
<evidence type="ECO:0000256" key="6">
    <source>
        <dbReference type="ARBA" id="ARBA00022723"/>
    </source>
</evidence>